<dbReference type="InterPro" id="IPR003770">
    <property type="entry name" value="MLTG-like"/>
</dbReference>
<evidence type="ECO:0000256" key="4">
    <source>
        <dbReference type="ARBA" id="ARBA00023136"/>
    </source>
</evidence>
<evidence type="ECO:0000256" key="7">
    <source>
        <dbReference type="HAMAP-Rule" id="MF_02065"/>
    </source>
</evidence>
<keyword evidence="5 7" id="KW-0456">Lyase</keyword>
<dbReference type="GO" id="GO:0009252">
    <property type="term" value="P:peptidoglycan biosynthetic process"/>
    <property type="evidence" value="ECO:0007669"/>
    <property type="project" value="UniProtKB-UniRule"/>
</dbReference>
<dbReference type="Gene3D" id="3.30.160.60">
    <property type="entry name" value="Classic Zinc Finger"/>
    <property type="match status" value="1"/>
</dbReference>
<dbReference type="Proteomes" id="UP000235015">
    <property type="component" value="Unassembled WGS sequence"/>
</dbReference>
<keyword evidence="4 7" id="KW-0472">Membrane</keyword>
<dbReference type="NCBIfam" id="TIGR00247">
    <property type="entry name" value="endolytic transglycosylase MltG"/>
    <property type="match status" value="1"/>
</dbReference>
<comment type="catalytic activity">
    <reaction evidence="7">
        <text>a peptidoglycan chain = a peptidoglycan chain with N-acetyl-1,6-anhydromuramyl-[peptide] at the reducing end + a peptidoglycan chain with N-acetylglucosamine at the non-reducing end.</text>
        <dbReference type="EC" id="4.2.2.29"/>
    </reaction>
</comment>
<dbReference type="GO" id="GO:0008932">
    <property type="term" value="F:lytic endotransglycosylase activity"/>
    <property type="evidence" value="ECO:0007669"/>
    <property type="project" value="UniProtKB-UniRule"/>
</dbReference>
<name>A0A2N6CZU5_9GAMM</name>
<protein>
    <recommendedName>
        <fullName evidence="7">Endolytic murein transglycosylase</fullName>
        <ecNumber evidence="7">4.2.2.29</ecNumber>
    </recommendedName>
    <alternativeName>
        <fullName evidence="7">Peptidoglycan lytic transglycosylase</fullName>
    </alternativeName>
    <alternativeName>
        <fullName evidence="7">Peptidoglycan polymerization terminase</fullName>
    </alternativeName>
</protein>
<comment type="similarity">
    <text evidence="7">Belongs to the transglycosylase MltG family.</text>
</comment>
<dbReference type="EC" id="4.2.2.29" evidence="7"/>
<dbReference type="RefSeq" id="WP_273437523.1">
    <property type="nucleotide sequence ID" value="NZ_PKUN01000002.1"/>
</dbReference>
<comment type="caution">
    <text evidence="8">The sequence shown here is derived from an EMBL/GenBank/DDBJ whole genome shotgun (WGS) entry which is preliminary data.</text>
</comment>
<evidence type="ECO:0000313" key="8">
    <source>
        <dbReference type="EMBL" id="PLX62953.1"/>
    </source>
</evidence>
<evidence type="ECO:0000256" key="1">
    <source>
        <dbReference type="ARBA" id="ARBA00022475"/>
    </source>
</evidence>
<keyword evidence="6 7" id="KW-0961">Cell wall biogenesis/degradation</keyword>
<dbReference type="PANTHER" id="PTHR30518">
    <property type="entry name" value="ENDOLYTIC MUREIN TRANSGLYCOSYLASE"/>
    <property type="match status" value="1"/>
</dbReference>
<dbReference type="EMBL" id="PKUN01000002">
    <property type="protein sequence ID" value="PLX62953.1"/>
    <property type="molecule type" value="Genomic_DNA"/>
</dbReference>
<dbReference type="GO" id="GO:0005886">
    <property type="term" value="C:plasma membrane"/>
    <property type="evidence" value="ECO:0007669"/>
    <property type="project" value="UniProtKB-UniRule"/>
</dbReference>
<dbReference type="AlphaFoldDB" id="A0A2N6CZU5"/>
<dbReference type="HAMAP" id="MF_02065">
    <property type="entry name" value="MltG"/>
    <property type="match status" value="1"/>
</dbReference>
<organism evidence="8 9">
    <name type="scientific">Sedimenticola selenatireducens</name>
    <dbReference type="NCBI Taxonomy" id="191960"/>
    <lineage>
        <taxon>Bacteria</taxon>
        <taxon>Pseudomonadati</taxon>
        <taxon>Pseudomonadota</taxon>
        <taxon>Gammaproteobacteria</taxon>
        <taxon>Chromatiales</taxon>
        <taxon>Sedimenticolaceae</taxon>
        <taxon>Sedimenticola</taxon>
    </lineage>
</organism>
<dbReference type="GO" id="GO:0071555">
    <property type="term" value="P:cell wall organization"/>
    <property type="evidence" value="ECO:0007669"/>
    <property type="project" value="UniProtKB-KW"/>
</dbReference>
<proteinExistence type="inferred from homology"/>
<reference evidence="8 9" key="1">
    <citation type="submission" date="2017-11" db="EMBL/GenBank/DDBJ databases">
        <title>Genome-resolved metagenomics identifies genetic mobility, metabolic interactions, and unexpected diversity in perchlorate-reducing communities.</title>
        <authorList>
            <person name="Barnum T.P."/>
            <person name="Figueroa I.A."/>
            <person name="Carlstrom C.I."/>
            <person name="Lucas L.N."/>
            <person name="Engelbrektson A.L."/>
            <person name="Coates J.D."/>
        </authorList>
    </citation>
    <scope>NUCLEOTIDE SEQUENCE [LARGE SCALE GENOMIC DNA]</scope>
    <source>
        <strain evidence="8">BM301</strain>
    </source>
</reference>
<gene>
    <name evidence="7" type="primary">mltG</name>
    <name evidence="8" type="ORF">C0630_01960</name>
</gene>
<dbReference type="PANTHER" id="PTHR30518:SF2">
    <property type="entry name" value="ENDOLYTIC MUREIN TRANSGLYCOSYLASE"/>
    <property type="match status" value="1"/>
</dbReference>
<dbReference type="FunFam" id="3.30.160.60:FF:000242">
    <property type="entry name" value="Endolytic murein transglycosylase"/>
    <property type="match status" value="1"/>
</dbReference>
<feature type="site" description="Important for catalytic activity" evidence="7">
    <location>
        <position position="216"/>
    </location>
</feature>
<accession>A0A2N6CZU5</accession>
<dbReference type="CDD" id="cd08010">
    <property type="entry name" value="MltG_like"/>
    <property type="match status" value="1"/>
</dbReference>
<dbReference type="Gene3D" id="3.30.1490.480">
    <property type="entry name" value="Endolytic murein transglycosylase"/>
    <property type="match status" value="1"/>
</dbReference>
<dbReference type="STRING" id="1111735.GCA_000428045_02677"/>
<keyword evidence="1 7" id="KW-1003">Cell membrane</keyword>
<keyword evidence="7" id="KW-0997">Cell inner membrane</keyword>
<dbReference type="Pfam" id="PF02618">
    <property type="entry name" value="YceG"/>
    <property type="match status" value="1"/>
</dbReference>
<comment type="function">
    <text evidence="7">Functions as a peptidoglycan terminase that cleaves nascent peptidoglycan strands endolytically to terminate their elongation.</text>
</comment>
<evidence type="ECO:0000256" key="3">
    <source>
        <dbReference type="ARBA" id="ARBA00022989"/>
    </source>
</evidence>
<evidence type="ECO:0000256" key="6">
    <source>
        <dbReference type="ARBA" id="ARBA00023316"/>
    </source>
</evidence>
<evidence type="ECO:0000256" key="2">
    <source>
        <dbReference type="ARBA" id="ARBA00022692"/>
    </source>
</evidence>
<keyword evidence="3 7" id="KW-1133">Transmembrane helix</keyword>
<keyword evidence="2 7" id="KW-0812">Transmembrane</keyword>
<evidence type="ECO:0000256" key="5">
    <source>
        <dbReference type="ARBA" id="ARBA00023239"/>
    </source>
</evidence>
<sequence>MFYRLLGILVLGGSFAFAWVMMSLNSFSENPILLPETGIAYELQPGTSLSAVAKDLEQRGYLQSAFYFQLMARLDGQASNIKAGEYHLQAGLTPKSLLALLVSGQVVSHTLTLVEGWNFQQVLAAISGHEALKKTLVGLSDEEIMARLGSPDMHPEGRFLPDTYHFPKGTTDLDFLKRAQRAMEQLLAREWAEREQDLPLTTPYEALILASIVEKETGQAAERPEIAGVFIRRLKKGMLLQTDPTVIYGMGPSFDGNIRRSDLRQDTPYNTYVHRGLPPTPISMPGADALHAVLHPAKGSSLYFVAKGNGWHYFSDTLAEHNKAVRKYQLKR</sequence>
<evidence type="ECO:0000313" key="9">
    <source>
        <dbReference type="Proteomes" id="UP000235015"/>
    </source>
</evidence>